<feature type="transmembrane region" description="Helical" evidence="1">
    <location>
        <begin position="106"/>
        <end position="123"/>
    </location>
</feature>
<keyword evidence="1" id="KW-1133">Transmembrane helix</keyword>
<dbReference type="EMBL" id="BK032557">
    <property type="protein sequence ID" value="DAF47648.1"/>
    <property type="molecule type" value="Genomic_DNA"/>
</dbReference>
<name>A0A8S5S9Q8_9CAUD</name>
<reference evidence="2" key="1">
    <citation type="journal article" date="2021" name="Proc. Natl. Acad. Sci. U.S.A.">
        <title>A Catalog of Tens of Thousands of Viruses from Human Metagenomes Reveals Hidden Associations with Chronic Diseases.</title>
        <authorList>
            <person name="Tisza M.J."/>
            <person name="Buck C.B."/>
        </authorList>
    </citation>
    <scope>NUCLEOTIDE SEQUENCE</scope>
    <source>
        <strain evidence="2">CtByu2</strain>
    </source>
</reference>
<feature type="transmembrane region" description="Helical" evidence="1">
    <location>
        <begin position="129"/>
        <end position="153"/>
    </location>
</feature>
<proteinExistence type="predicted"/>
<evidence type="ECO:0000256" key="1">
    <source>
        <dbReference type="SAM" id="Phobius"/>
    </source>
</evidence>
<protein>
    <submittedName>
        <fullName evidence="2">Uncharacterized protein</fullName>
    </submittedName>
</protein>
<keyword evidence="1" id="KW-0472">Membrane</keyword>
<keyword evidence="1" id="KW-0812">Transmembrane</keyword>
<accession>A0A8S5S9Q8</accession>
<evidence type="ECO:0000313" key="2">
    <source>
        <dbReference type="EMBL" id="DAF47648.1"/>
    </source>
</evidence>
<sequence length="208" mass="24695">MNKINTGVNRRERRLLLRRGARKDERVTYLDNKGCEYDYKWVAKIASFFNVIIGCFHNGFPVVVPKLWYPAWAFYPFFFVRSDLRVADPIAVLNHERIHVRQQYDIHLLVSLPLLVFLCYAEINNIFNVIPYLCTLPFIPTVLYMLNFGYAFILHRLIRRGKVYRSLQEIRSATCFEREAICHAPNADYLYTRKFLAVLKYTGIKIFR</sequence>
<organism evidence="2">
    <name type="scientific">Myoviridae sp. ctByu2</name>
    <dbReference type="NCBI Taxonomy" id="2827668"/>
    <lineage>
        <taxon>Viruses</taxon>
        <taxon>Duplodnaviria</taxon>
        <taxon>Heunggongvirae</taxon>
        <taxon>Uroviricota</taxon>
        <taxon>Caudoviricetes</taxon>
    </lineage>
</organism>